<keyword evidence="2" id="KW-1185">Reference proteome</keyword>
<sequence>MVPIVAPGVFELRSDGFELFTPPTPFSQPPKPPHFVMVDDLNEVFYDVGYDTVHVKNTLSWTELALHRVPDPAITFLPGQAEKLHRDGFATGMLVSIESRTPREPPAVGDGAEPQEVFSARRIGNVNVRVLDKKFMNWSALASLKGPELPEEMKEGLLRRVWNRRPGAAAATAAQSIPYVTPGSVLDEMSNPWHTDGDALNYELDQRFVGALALPEQVWHLRL</sequence>
<protein>
    <submittedName>
        <fullName evidence="1">Uncharacterized protein</fullName>
    </submittedName>
</protein>
<dbReference type="EMBL" id="KN848063">
    <property type="protein sequence ID" value="KIY02928.1"/>
    <property type="molecule type" value="Genomic_DNA"/>
</dbReference>
<dbReference type="OrthoDB" id="10429900at2759"/>
<dbReference type="GeneID" id="27707139"/>
<evidence type="ECO:0000313" key="2">
    <source>
        <dbReference type="Proteomes" id="UP000053411"/>
    </source>
</evidence>
<dbReference type="VEuPathDB" id="FungiDB:Z520_01393"/>
<name>A0A0D2KA89_9EURO</name>
<accession>A0A0D2KA89</accession>
<dbReference type="RefSeq" id="XP_016637050.1">
    <property type="nucleotide sequence ID" value="XM_016771911.1"/>
</dbReference>
<reference evidence="1 2" key="1">
    <citation type="submission" date="2015-01" db="EMBL/GenBank/DDBJ databases">
        <title>The Genome Sequence of Fonsecaea multimorphosa CBS 102226.</title>
        <authorList>
            <consortium name="The Broad Institute Genomics Platform"/>
            <person name="Cuomo C."/>
            <person name="de Hoog S."/>
            <person name="Gorbushina A."/>
            <person name="Stielow B."/>
            <person name="Teixiera M."/>
            <person name="Abouelleil A."/>
            <person name="Chapman S.B."/>
            <person name="Priest M."/>
            <person name="Young S.K."/>
            <person name="Wortman J."/>
            <person name="Nusbaum C."/>
            <person name="Birren B."/>
        </authorList>
    </citation>
    <scope>NUCLEOTIDE SEQUENCE [LARGE SCALE GENOMIC DNA]</scope>
    <source>
        <strain evidence="1 2">CBS 102226</strain>
    </source>
</reference>
<dbReference type="Proteomes" id="UP000053411">
    <property type="component" value="Unassembled WGS sequence"/>
</dbReference>
<organism evidence="1 2">
    <name type="scientific">Fonsecaea multimorphosa CBS 102226</name>
    <dbReference type="NCBI Taxonomy" id="1442371"/>
    <lineage>
        <taxon>Eukaryota</taxon>
        <taxon>Fungi</taxon>
        <taxon>Dikarya</taxon>
        <taxon>Ascomycota</taxon>
        <taxon>Pezizomycotina</taxon>
        <taxon>Eurotiomycetes</taxon>
        <taxon>Chaetothyriomycetidae</taxon>
        <taxon>Chaetothyriales</taxon>
        <taxon>Herpotrichiellaceae</taxon>
        <taxon>Fonsecaea</taxon>
    </lineage>
</organism>
<evidence type="ECO:0000313" key="1">
    <source>
        <dbReference type="EMBL" id="KIY02928.1"/>
    </source>
</evidence>
<dbReference type="AlphaFoldDB" id="A0A0D2KA89"/>
<proteinExistence type="predicted"/>
<gene>
    <name evidence="1" type="ORF">Z520_01393</name>
</gene>